<keyword evidence="7 10" id="KW-0472">Membrane</keyword>
<organism evidence="14 15">
    <name type="scientific">Candidatus Cryptobacteroides excrementipullorum</name>
    <dbReference type="NCBI Taxonomy" id="2840761"/>
    <lineage>
        <taxon>Bacteria</taxon>
        <taxon>Pseudomonadati</taxon>
        <taxon>Bacteroidota</taxon>
        <taxon>Bacteroidia</taxon>
        <taxon>Bacteroidales</taxon>
        <taxon>Candidatus Cryptobacteroides</taxon>
    </lineage>
</organism>
<evidence type="ECO:0000256" key="1">
    <source>
        <dbReference type="ARBA" id="ARBA00004571"/>
    </source>
</evidence>
<dbReference type="InterPro" id="IPR039426">
    <property type="entry name" value="TonB-dep_rcpt-like"/>
</dbReference>
<accession>A0A9D9IU52</accession>
<feature type="domain" description="TonB-dependent receptor-like beta-barrel" evidence="12">
    <location>
        <begin position="216"/>
        <end position="601"/>
    </location>
</feature>
<evidence type="ECO:0000256" key="6">
    <source>
        <dbReference type="ARBA" id="ARBA00023077"/>
    </source>
</evidence>
<dbReference type="PANTHER" id="PTHR30069:SF29">
    <property type="entry name" value="HEMOGLOBIN AND HEMOGLOBIN-HAPTOGLOBIN-BINDING PROTEIN 1-RELATED"/>
    <property type="match status" value="1"/>
</dbReference>
<evidence type="ECO:0000256" key="8">
    <source>
        <dbReference type="ARBA" id="ARBA00023170"/>
    </source>
</evidence>
<dbReference type="Gene3D" id="2.170.130.10">
    <property type="entry name" value="TonB-dependent receptor, plug domain"/>
    <property type="match status" value="1"/>
</dbReference>
<reference evidence="14" key="2">
    <citation type="journal article" date="2021" name="PeerJ">
        <title>Extensive microbial diversity within the chicken gut microbiome revealed by metagenomics and culture.</title>
        <authorList>
            <person name="Gilroy R."/>
            <person name="Ravi A."/>
            <person name="Getino M."/>
            <person name="Pursley I."/>
            <person name="Horton D.L."/>
            <person name="Alikhan N.F."/>
            <person name="Baker D."/>
            <person name="Gharbi K."/>
            <person name="Hall N."/>
            <person name="Watson M."/>
            <person name="Adriaenssens E.M."/>
            <person name="Foster-Nyarko E."/>
            <person name="Jarju S."/>
            <person name="Secka A."/>
            <person name="Antonio M."/>
            <person name="Oren A."/>
            <person name="Chaudhuri R.R."/>
            <person name="La Ragione R."/>
            <person name="Hildebrand F."/>
            <person name="Pallen M.J."/>
        </authorList>
    </citation>
    <scope>NUCLEOTIDE SEQUENCE</scope>
    <source>
        <strain evidence="14">2478</strain>
    </source>
</reference>
<dbReference type="InterPro" id="IPR037066">
    <property type="entry name" value="Plug_dom_sf"/>
</dbReference>
<dbReference type="Pfam" id="PF00593">
    <property type="entry name" value="TonB_dep_Rec_b-barrel"/>
    <property type="match status" value="1"/>
</dbReference>
<dbReference type="GO" id="GO:0044718">
    <property type="term" value="P:siderophore transmembrane transport"/>
    <property type="evidence" value="ECO:0007669"/>
    <property type="project" value="TreeGrafter"/>
</dbReference>
<dbReference type="AlphaFoldDB" id="A0A9D9IU52"/>
<dbReference type="PANTHER" id="PTHR30069">
    <property type="entry name" value="TONB-DEPENDENT OUTER MEMBRANE RECEPTOR"/>
    <property type="match status" value="1"/>
</dbReference>
<comment type="subcellular location">
    <subcellularLocation>
        <location evidence="1">Cell outer membrane</location>
        <topology evidence="1">Multi-pass membrane protein</topology>
    </subcellularLocation>
</comment>
<gene>
    <name evidence="14" type="ORF">IAB80_09280</name>
</gene>
<keyword evidence="3" id="KW-1134">Transmembrane beta strand</keyword>
<keyword evidence="2" id="KW-0813">Transport</keyword>
<sequence>MKHLYIILSLMAFLSAWMADLHGQTVAEADTVSLYGERKDSLDASVAVSRQDGNYIKKGSPIRTEVISSAGLQKMACCTLAESFENSASVTVGYSDAVTGARQIRLLGLSGVYTQMLDENRPAMRGLASPFGLSYVPGQWLSSIQIAKGASSVINGVESMTGQINMEFRKPTDEKPLFLNASVMSDTKLDFNAASSLQIGDRWSTVLLGHVSGNLKSFDHNHDGYMDDPRMLQFNFANRWYYLADSGVQLRFGVRALQDSRKGGQEGYDHREYSISNSLPWGSDIMNRSLNGYVKVGVPLSSDNSMNIAVVADYTLYDMDSWFGSTMYSGRQHSGFLNVLYRYDINSSHSLTAGFGSSYDRIGEDFRREIVFPDPALTSVSNKGTTDLFNAGIFAEYTFHAGDRLTAIAGARGEWYNLDGFKLSPRATLKYSPAEQIVIRLNGGRGLRYSMPFSDNIGVLSTGKAFKGIYDEHLLEDSWTYGGNVTYYLPFGASSDTYISFDYFHTLFSRQMVVDYEAEPNVIYFYALDGRRSYTDTYQLDFSVEPVKRFKVTATFRYTDAMIELRELGLVEKPMTSKYKGVLNLQYATRLDKWIFDFTASVNGPARVYSFMEALAGPDGKPLYRNGHTPAFPMLYAQVTRRFKGVDIYIGGENLTGFRQKDVILGVPDAASGVVNARQPSFDASAVWGPLMGARFYAGVRFTLWKGM</sequence>
<evidence type="ECO:0000256" key="3">
    <source>
        <dbReference type="ARBA" id="ARBA00022452"/>
    </source>
</evidence>
<dbReference type="Gene3D" id="2.40.170.20">
    <property type="entry name" value="TonB-dependent receptor, beta-barrel domain"/>
    <property type="match status" value="1"/>
</dbReference>
<proteinExistence type="inferred from homology"/>
<evidence type="ECO:0000259" key="13">
    <source>
        <dbReference type="Pfam" id="PF07715"/>
    </source>
</evidence>
<dbReference type="InterPro" id="IPR012910">
    <property type="entry name" value="Plug_dom"/>
</dbReference>
<keyword evidence="5 11" id="KW-0732">Signal</keyword>
<comment type="caution">
    <text evidence="14">The sequence shown here is derived from an EMBL/GenBank/DDBJ whole genome shotgun (WGS) entry which is preliminary data.</text>
</comment>
<dbReference type="GO" id="GO:0009279">
    <property type="term" value="C:cell outer membrane"/>
    <property type="evidence" value="ECO:0007669"/>
    <property type="project" value="UniProtKB-SubCell"/>
</dbReference>
<evidence type="ECO:0000256" key="5">
    <source>
        <dbReference type="ARBA" id="ARBA00022729"/>
    </source>
</evidence>
<reference evidence="14" key="1">
    <citation type="submission" date="2020-10" db="EMBL/GenBank/DDBJ databases">
        <authorList>
            <person name="Gilroy R."/>
        </authorList>
    </citation>
    <scope>NUCLEOTIDE SEQUENCE</scope>
    <source>
        <strain evidence="14">2478</strain>
    </source>
</reference>
<evidence type="ECO:0000256" key="10">
    <source>
        <dbReference type="RuleBase" id="RU003357"/>
    </source>
</evidence>
<comment type="similarity">
    <text evidence="10">Belongs to the TonB-dependent receptor family.</text>
</comment>
<evidence type="ECO:0000256" key="4">
    <source>
        <dbReference type="ARBA" id="ARBA00022692"/>
    </source>
</evidence>
<keyword evidence="9" id="KW-0998">Cell outer membrane</keyword>
<evidence type="ECO:0000256" key="2">
    <source>
        <dbReference type="ARBA" id="ARBA00022448"/>
    </source>
</evidence>
<dbReference type="EMBL" id="JADILZ010000086">
    <property type="protein sequence ID" value="MBO8479062.1"/>
    <property type="molecule type" value="Genomic_DNA"/>
</dbReference>
<evidence type="ECO:0000256" key="9">
    <source>
        <dbReference type="ARBA" id="ARBA00023237"/>
    </source>
</evidence>
<protein>
    <submittedName>
        <fullName evidence="14">TonB-dependent receptor</fullName>
    </submittedName>
</protein>
<dbReference type="Pfam" id="PF07715">
    <property type="entry name" value="Plug"/>
    <property type="match status" value="1"/>
</dbReference>
<evidence type="ECO:0000259" key="12">
    <source>
        <dbReference type="Pfam" id="PF00593"/>
    </source>
</evidence>
<feature type="chain" id="PRO_5039469494" evidence="11">
    <location>
        <begin position="19"/>
        <end position="708"/>
    </location>
</feature>
<keyword evidence="6 10" id="KW-0798">TonB box</keyword>
<dbReference type="InterPro" id="IPR000531">
    <property type="entry name" value="Beta-barrel_TonB"/>
</dbReference>
<evidence type="ECO:0000313" key="14">
    <source>
        <dbReference type="EMBL" id="MBO8479062.1"/>
    </source>
</evidence>
<feature type="signal peptide" evidence="11">
    <location>
        <begin position="1"/>
        <end position="18"/>
    </location>
</feature>
<name>A0A9D9IU52_9BACT</name>
<dbReference type="InterPro" id="IPR036942">
    <property type="entry name" value="Beta-barrel_TonB_sf"/>
</dbReference>
<dbReference type="SUPFAM" id="SSF56935">
    <property type="entry name" value="Porins"/>
    <property type="match status" value="1"/>
</dbReference>
<keyword evidence="4" id="KW-0812">Transmembrane</keyword>
<dbReference type="GO" id="GO:0015344">
    <property type="term" value="F:siderophore uptake transmembrane transporter activity"/>
    <property type="evidence" value="ECO:0007669"/>
    <property type="project" value="TreeGrafter"/>
</dbReference>
<evidence type="ECO:0000256" key="11">
    <source>
        <dbReference type="SAM" id="SignalP"/>
    </source>
</evidence>
<dbReference type="Proteomes" id="UP000823771">
    <property type="component" value="Unassembled WGS sequence"/>
</dbReference>
<keyword evidence="8 14" id="KW-0675">Receptor</keyword>
<evidence type="ECO:0000313" key="15">
    <source>
        <dbReference type="Proteomes" id="UP000823771"/>
    </source>
</evidence>
<feature type="domain" description="TonB-dependent receptor plug" evidence="13">
    <location>
        <begin position="59"/>
        <end position="162"/>
    </location>
</feature>
<evidence type="ECO:0000256" key="7">
    <source>
        <dbReference type="ARBA" id="ARBA00023136"/>
    </source>
</evidence>